<keyword evidence="4 8" id="KW-0560">Oxidoreductase</keyword>
<feature type="binding site" evidence="8">
    <location>
        <position position="99"/>
    </location>
    <ligand>
        <name>Fe cation</name>
        <dbReference type="ChEBI" id="CHEBI:24875"/>
        <label>1</label>
    </ligand>
</feature>
<comment type="cofactor">
    <cofactor evidence="8">
        <name>Fe cation</name>
        <dbReference type="ChEBI" id="CHEBI:24875"/>
    </cofactor>
    <text evidence="8">Binds 2 iron ions per subunit.</text>
</comment>
<comment type="subcellular location">
    <subcellularLocation>
        <location evidence="8">Mitochondrion inner membrane</location>
        <topology evidence="8">Peripheral membrane protein</topology>
        <orientation evidence="8">Matrix side</orientation>
    </subcellularLocation>
</comment>
<feature type="binding site" evidence="8">
    <location>
        <position position="184"/>
    </location>
    <ligand>
        <name>Fe cation</name>
        <dbReference type="ChEBI" id="CHEBI:24875"/>
        <label>2</label>
    </ligand>
</feature>
<dbReference type="PANTHER" id="PTHR11237:SF4">
    <property type="entry name" value="5-DEMETHOXYUBIQUINONE HYDROXYLASE, MITOCHONDRIAL"/>
    <property type="match status" value="1"/>
</dbReference>
<dbReference type="GO" id="GO:0046872">
    <property type="term" value="F:metal ion binding"/>
    <property type="evidence" value="ECO:0007669"/>
    <property type="project" value="UniProtKB-KW"/>
</dbReference>
<comment type="similarity">
    <text evidence="8">Belongs to the COQ7 family.</text>
</comment>
<dbReference type="HAMAP" id="MF_01658">
    <property type="entry name" value="COQ7"/>
    <property type="match status" value="1"/>
</dbReference>
<keyword evidence="8" id="KW-0999">Mitochondrion inner membrane</keyword>
<feature type="binding site" evidence="8">
    <location>
        <position position="69"/>
    </location>
    <ligand>
        <name>Fe cation</name>
        <dbReference type="ChEBI" id="CHEBI:24875"/>
        <label>1</label>
    </ligand>
</feature>
<dbReference type="EMBL" id="BMAV01023781">
    <property type="protein sequence ID" value="GFY79855.1"/>
    <property type="molecule type" value="Genomic_DNA"/>
</dbReference>
<feature type="binding site" evidence="8">
    <location>
        <position position="102"/>
    </location>
    <ligand>
        <name>Fe cation</name>
        <dbReference type="ChEBI" id="CHEBI:24875"/>
        <label>1</label>
    </ligand>
</feature>
<keyword evidence="3 8" id="KW-0479">Metal-binding</keyword>
<name>A0A8X6YV31_9ARAC</name>
<feature type="binding site" evidence="8">
    <location>
        <position position="181"/>
    </location>
    <ligand>
        <name>Fe cation</name>
        <dbReference type="ChEBI" id="CHEBI:24875"/>
        <label>2</label>
    </ligand>
</feature>
<keyword evidence="7 8" id="KW-0472">Membrane</keyword>
<evidence type="ECO:0000256" key="6">
    <source>
        <dbReference type="ARBA" id="ARBA00023033"/>
    </source>
</evidence>
<evidence type="ECO:0000313" key="10">
    <source>
        <dbReference type="Proteomes" id="UP000886998"/>
    </source>
</evidence>
<evidence type="ECO:0000256" key="3">
    <source>
        <dbReference type="ARBA" id="ARBA00022723"/>
    </source>
</evidence>
<evidence type="ECO:0000256" key="5">
    <source>
        <dbReference type="ARBA" id="ARBA00023004"/>
    </source>
</evidence>
<dbReference type="GO" id="GO:0006744">
    <property type="term" value="P:ubiquinone biosynthetic process"/>
    <property type="evidence" value="ECO:0007669"/>
    <property type="project" value="UniProtKB-UniRule"/>
</dbReference>
<proteinExistence type="inferred from homology"/>
<feature type="binding site" evidence="8">
    <location>
        <position position="181"/>
    </location>
    <ligand>
        <name>Fe cation</name>
        <dbReference type="ChEBI" id="CHEBI:24875"/>
        <label>1</label>
    </ligand>
</feature>
<evidence type="ECO:0000256" key="1">
    <source>
        <dbReference type="ARBA" id="ARBA00004749"/>
    </source>
</evidence>
<organism evidence="9 10">
    <name type="scientific">Trichonephila inaurata madagascariensis</name>
    <dbReference type="NCBI Taxonomy" id="2747483"/>
    <lineage>
        <taxon>Eukaryota</taxon>
        <taxon>Metazoa</taxon>
        <taxon>Ecdysozoa</taxon>
        <taxon>Arthropoda</taxon>
        <taxon>Chelicerata</taxon>
        <taxon>Arachnida</taxon>
        <taxon>Araneae</taxon>
        <taxon>Araneomorphae</taxon>
        <taxon>Entelegynae</taxon>
        <taxon>Araneoidea</taxon>
        <taxon>Nephilidae</taxon>
        <taxon>Trichonephila</taxon>
        <taxon>Trichonephila inaurata</taxon>
    </lineage>
</organism>
<reference evidence="9" key="1">
    <citation type="submission" date="2020-08" db="EMBL/GenBank/DDBJ databases">
        <title>Multicomponent nature underlies the extraordinary mechanical properties of spider dragline silk.</title>
        <authorList>
            <person name="Kono N."/>
            <person name="Nakamura H."/>
            <person name="Mori M."/>
            <person name="Yoshida Y."/>
            <person name="Ohtoshi R."/>
            <person name="Malay A.D."/>
            <person name="Moran D.A.P."/>
            <person name="Tomita M."/>
            <person name="Numata K."/>
            <person name="Arakawa K."/>
        </authorList>
    </citation>
    <scope>NUCLEOTIDE SEQUENCE</scope>
</reference>
<dbReference type="GO" id="GO:0016709">
    <property type="term" value="F:oxidoreductase activity, acting on paired donors, with incorporation or reduction of molecular oxygen, NAD(P)H as one donor, and incorporation of one atom of oxygen"/>
    <property type="evidence" value="ECO:0007669"/>
    <property type="project" value="UniProtKB-UniRule"/>
</dbReference>
<comment type="catalytic activity">
    <reaction evidence="8">
        <text>a 5-methoxy-2-methyl-3-(all-trans-polyprenyl)benzene-1,4-diol + AH2 + O2 = a 3-demethylubiquinol + A + H2O</text>
        <dbReference type="Rhea" id="RHEA:50908"/>
        <dbReference type="Rhea" id="RHEA-COMP:10859"/>
        <dbReference type="Rhea" id="RHEA-COMP:10914"/>
        <dbReference type="ChEBI" id="CHEBI:13193"/>
        <dbReference type="ChEBI" id="CHEBI:15377"/>
        <dbReference type="ChEBI" id="CHEBI:15379"/>
        <dbReference type="ChEBI" id="CHEBI:17499"/>
        <dbReference type="ChEBI" id="CHEBI:84167"/>
        <dbReference type="ChEBI" id="CHEBI:84422"/>
        <dbReference type="EC" id="1.14.99.60"/>
    </reaction>
</comment>
<dbReference type="SUPFAM" id="SSF47240">
    <property type="entry name" value="Ferritin-like"/>
    <property type="match status" value="1"/>
</dbReference>
<dbReference type="OrthoDB" id="275371at2759"/>
<protein>
    <recommendedName>
        <fullName evidence="8">5-demethoxyubiquinone hydroxylase, mitochondrial</fullName>
        <shortName evidence="8">DMQ hydroxylase</shortName>
        <ecNumber evidence="8">1.14.99.60</ecNumber>
    </recommendedName>
    <alternativeName>
        <fullName evidence="8">Ubiquinone biosynthesis monooxygenase COQ7</fullName>
    </alternativeName>
</protein>
<evidence type="ECO:0000256" key="4">
    <source>
        <dbReference type="ARBA" id="ARBA00023002"/>
    </source>
</evidence>
<keyword evidence="8" id="KW-0496">Mitochondrion</keyword>
<comment type="pathway">
    <text evidence="1 8">Cofactor biosynthesis; ubiquinone biosynthesis.</text>
</comment>
<dbReference type="Pfam" id="PF03232">
    <property type="entry name" value="COQ7"/>
    <property type="match status" value="1"/>
</dbReference>
<dbReference type="Proteomes" id="UP000886998">
    <property type="component" value="Unassembled WGS sequence"/>
</dbReference>
<keyword evidence="10" id="KW-1185">Reference proteome</keyword>
<evidence type="ECO:0000256" key="8">
    <source>
        <dbReference type="HAMAP-Rule" id="MF_03194"/>
    </source>
</evidence>
<comment type="subunit">
    <text evidence="8">Component of a multi-subunit COQ enzyme complex.</text>
</comment>
<dbReference type="CDD" id="cd01042">
    <property type="entry name" value="DMQH"/>
    <property type="match status" value="1"/>
</dbReference>
<dbReference type="InterPro" id="IPR011566">
    <property type="entry name" value="Ubq_synth_Coq7"/>
</dbReference>
<feature type="binding site" evidence="8">
    <location>
        <position position="151"/>
    </location>
    <ligand>
        <name>Fe cation</name>
        <dbReference type="ChEBI" id="CHEBI:24875"/>
        <label>2</label>
    </ligand>
</feature>
<accession>A0A8X6YV31</accession>
<dbReference type="AlphaFoldDB" id="A0A8X6YV31"/>
<keyword evidence="6 8" id="KW-0503">Monooxygenase</keyword>
<feature type="binding site" evidence="8">
    <location>
        <position position="99"/>
    </location>
    <ligand>
        <name>Fe cation</name>
        <dbReference type="ChEBI" id="CHEBI:24875"/>
        <label>2</label>
    </ligand>
</feature>
<keyword evidence="5 8" id="KW-0408">Iron</keyword>
<evidence type="ECO:0000256" key="7">
    <source>
        <dbReference type="ARBA" id="ARBA00023136"/>
    </source>
</evidence>
<comment type="caution">
    <text evidence="9">The sequence shown here is derived from an EMBL/GenBank/DDBJ whole genome shotgun (WGS) entry which is preliminary data.</text>
</comment>
<gene>
    <name evidence="9" type="primary">COQ7</name>
    <name evidence="9" type="ORF">TNIN_55071</name>
</gene>
<dbReference type="GO" id="GO:0031314">
    <property type="term" value="C:extrinsic component of mitochondrial inner membrane"/>
    <property type="evidence" value="ECO:0007669"/>
    <property type="project" value="UniProtKB-UniRule"/>
</dbReference>
<dbReference type="InterPro" id="IPR009078">
    <property type="entry name" value="Ferritin-like_SF"/>
</dbReference>
<evidence type="ECO:0000313" key="9">
    <source>
        <dbReference type="EMBL" id="GFY79855.1"/>
    </source>
</evidence>
<dbReference type="GO" id="GO:0008682">
    <property type="term" value="F:3-demethoxyubiquinol 3-hydroxylase activity"/>
    <property type="evidence" value="ECO:0007669"/>
    <property type="project" value="UniProtKB-EC"/>
</dbReference>
<evidence type="ECO:0000256" key="2">
    <source>
        <dbReference type="ARBA" id="ARBA00022688"/>
    </source>
</evidence>
<sequence length="220" mass="25098">MFCSYLIGAVISFYHVGLELHLFHDVLGCTEQASGNVRCIVEKERNLNNLRYSNNQFWQQAIRVNHAGEYGAICIYSGQKFILKKSSIINEIIEMEEQEKKHFHYFNEKIKEQKVRPTVLLPVWRVLGVSLGVATAIMGKKAAMACTAAVEEVIGEHYKEQVSHLEDGELRETISKFRDEELEHRDIAIQHNAESAFGYNILSSFIKTGCKTAIYLSKLI</sequence>
<dbReference type="EC" id="1.14.99.60" evidence="8"/>
<dbReference type="PANTHER" id="PTHR11237">
    <property type="entry name" value="COENZYME Q10 BIOSYNTHESIS PROTEIN 7"/>
    <property type="match status" value="1"/>
</dbReference>
<comment type="function">
    <text evidence="8">Catalyzes the hydroxylation of 2-polyprenyl-3-methyl-6-methoxy-1,4-benzoquinol (DMQH2) during ubiquinone biosynthesis. Has also a structural role in the COQ enzyme complex, stabilizing other COQ polypeptides. Involved in lifespan determination in a ubiquinone-independent manner.</text>
</comment>
<keyword evidence="2 8" id="KW-0831">Ubiquinone biosynthesis</keyword>